<comment type="caution">
    <text evidence="1">The sequence shown here is derived from an EMBL/GenBank/DDBJ whole genome shotgun (WGS) entry which is preliminary data.</text>
</comment>
<reference evidence="1 2" key="1">
    <citation type="journal article" date="2021" name="Plant Biotechnol. J.">
        <title>Multi-omics assisted identification of the key and species-specific regulatory components of drought-tolerant mechanisms in Gossypium stocksii.</title>
        <authorList>
            <person name="Yu D."/>
            <person name="Ke L."/>
            <person name="Zhang D."/>
            <person name="Wu Y."/>
            <person name="Sun Y."/>
            <person name="Mei J."/>
            <person name="Sun J."/>
            <person name="Sun Y."/>
        </authorList>
    </citation>
    <scope>NUCLEOTIDE SEQUENCE [LARGE SCALE GENOMIC DNA]</scope>
    <source>
        <strain evidence="2">cv. E1</strain>
        <tissue evidence="1">Leaf</tissue>
    </source>
</reference>
<dbReference type="EMBL" id="JAIQCV010000004">
    <property type="protein sequence ID" value="KAH1107173.1"/>
    <property type="molecule type" value="Genomic_DNA"/>
</dbReference>
<evidence type="ECO:0000313" key="1">
    <source>
        <dbReference type="EMBL" id="KAH1107173.1"/>
    </source>
</evidence>
<dbReference type="Proteomes" id="UP000828251">
    <property type="component" value="Unassembled WGS sequence"/>
</dbReference>
<keyword evidence="2" id="KW-1185">Reference proteome</keyword>
<proteinExistence type="predicted"/>
<name>A0A9D4ACS2_9ROSI</name>
<sequence length="60" mass="6718">METCVGRGKNASNLRDMMSALRGNVAKLEGSIGDVRETLEVVEGHINELDLMKVQLRDMW</sequence>
<evidence type="ECO:0000313" key="2">
    <source>
        <dbReference type="Proteomes" id="UP000828251"/>
    </source>
</evidence>
<accession>A0A9D4ACS2</accession>
<organism evidence="1 2">
    <name type="scientific">Gossypium stocksii</name>
    <dbReference type="NCBI Taxonomy" id="47602"/>
    <lineage>
        <taxon>Eukaryota</taxon>
        <taxon>Viridiplantae</taxon>
        <taxon>Streptophyta</taxon>
        <taxon>Embryophyta</taxon>
        <taxon>Tracheophyta</taxon>
        <taxon>Spermatophyta</taxon>
        <taxon>Magnoliopsida</taxon>
        <taxon>eudicotyledons</taxon>
        <taxon>Gunneridae</taxon>
        <taxon>Pentapetalae</taxon>
        <taxon>rosids</taxon>
        <taxon>malvids</taxon>
        <taxon>Malvales</taxon>
        <taxon>Malvaceae</taxon>
        <taxon>Malvoideae</taxon>
        <taxon>Gossypium</taxon>
    </lineage>
</organism>
<dbReference type="OrthoDB" id="996639at2759"/>
<protein>
    <submittedName>
        <fullName evidence="1">Uncharacterized protein</fullName>
    </submittedName>
</protein>
<gene>
    <name evidence="1" type="ORF">J1N35_010941</name>
</gene>
<dbReference type="AlphaFoldDB" id="A0A9D4ACS2"/>